<dbReference type="AlphaFoldDB" id="A0A8S3ZA72"/>
<feature type="domain" description="DUF4211" evidence="2">
    <location>
        <begin position="241"/>
        <end position="344"/>
    </location>
</feature>
<dbReference type="OrthoDB" id="21499at2759"/>
<reference evidence="3" key="1">
    <citation type="submission" date="2021-04" db="EMBL/GenBank/DDBJ databases">
        <authorList>
            <consortium name="Molecular Ecology Group"/>
        </authorList>
    </citation>
    <scope>NUCLEOTIDE SEQUENCE</scope>
</reference>
<feature type="compositionally biased region" description="Low complexity" evidence="1">
    <location>
        <begin position="122"/>
        <end position="133"/>
    </location>
</feature>
<dbReference type="EMBL" id="CAJHNH020001657">
    <property type="protein sequence ID" value="CAG5123922.1"/>
    <property type="molecule type" value="Genomic_DNA"/>
</dbReference>
<evidence type="ECO:0000256" key="1">
    <source>
        <dbReference type="SAM" id="MobiDB-lite"/>
    </source>
</evidence>
<dbReference type="GO" id="GO:0005634">
    <property type="term" value="C:nucleus"/>
    <property type="evidence" value="ECO:0007669"/>
    <property type="project" value="TreeGrafter"/>
</dbReference>
<feature type="compositionally biased region" description="Acidic residues" evidence="1">
    <location>
        <begin position="48"/>
        <end position="74"/>
    </location>
</feature>
<dbReference type="PANTHER" id="PTHR14689">
    <property type="entry name" value="PHORBOL-ESTER_DAG-TYPE DOMAIN-CONTAINING PROTEIN"/>
    <property type="match status" value="1"/>
</dbReference>
<feature type="compositionally biased region" description="Basic residues" evidence="1">
    <location>
        <begin position="78"/>
        <end position="102"/>
    </location>
</feature>
<feature type="compositionally biased region" description="Acidic residues" evidence="1">
    <location>
        <begin position="108"/>
        <end position="121"/>
    </location>
</feature>
<keyword evidence="4" id="KW-1185">Reference proteome</keyword>
<sequence length="454" mass="51696">NIAKDDLQSPGNVKASTETPPKTTRSRAGRTATPKTGGKGKQAVKQEPEEEEEVDNGDVDYEEMDEDDDDEDEDFVPKKGKKGRSPKQTFRARSKGKAKTSKAKQDVEQEEEEEEEEEEGTAAEAAAADGAEANPNAIKTGQYLIDKNDMKRLENYPIWRMEGPNMLRKFEMIIQDGSVRHKSLYAYASWAQSMQDLYEKIQVRQISSQDGETIVEINPEFVPRPQEVTSLEDKYAGDELLQPYSIYVEAMFRQAVDSSFLKKIKYDSDYVRAINQIDAVIQEKIASIESEVSMKDEFKTRVRNCPNMKSIRRQNWSQTDQATTNKSSEKGVRSVLMFGYGYDPFLMEEDKSKGVEVAQEVVIGSTMEQYLVAYHGLIHFKFTLLKRCQDKVKLTNALEPGGDANVLDRCLQDRCWILQDYIHYNLKNLVTDEESGHRNSTYPGFAVYKHCQSL</sequence>
<dbReference type="Pfam" id="PF13926">
    <property type="entry name" value="DUF4211"/>
    <property type="match status" value="1"/>
</dbReference>
<protein>
    <recommendedName>
        <fullName evidence="2">DUF4211 domain-containing protein</fullName>
    </recommendedName>
</protein>
<feature type="non-terminal residue" evidence="3">
    <location>
        <position position="1"/>
    </location>
</feature>
<accession>A0A8S3ZA72</accession>
<gene>
    <name evidence="3" type="ORF">CUNI_LOCUS9480</name>
</gene>
<evidence type="ECO:0000313" key="4">
    <source>
        <dbReference type="Proteomes" id="UP000678393"/>
    </source>
</evidence>
<feature type="region of interest" description="Disordered" evidence="1">
    <location>
        <begin position="1"/>
        <end position="135"/>
    </location>
</feature>
<dbReference type="InterPro" id="IPR025451">
    <property type="entry name" value="DUF4211"/>
</dbReference>
<feature type="compositionally biased region" description="Polar residues" evidence="1">
    <location>
        <begin position="9"/>
        <end position="23"/>
    </location>
</feature>
<organism evidence="3 4">
    <name type="scientific">Candidula unifasciata</name>
    <dbReference type="NCBI Taxonomy" id="100452"/>
    <lineage>
        <taxon>Eukaryota</taxon>
        <taxon>Metazoa</taxon>
        <taxon>Spiralia</taxon>
        <taxon>Lophotrochozoa</taxon>
        <taxon>Mollusca</taxon>
        <taxon>Gastropoda</taxon>
        <taxon>Heterobranchia</taxon>
        <taxon>Euthyneura</taxon>
        <taxon>Panpulmonata</taxon>
        <taxon>Eupulmonata</taxon>
        <taxon>Stylommatophora</taxon>
        <taxon>Helicina</taxon>
        <taxon>Helicoidea</taxon>
        <taxon>Geomitridae</taxon>
        <taxon>Candidula</taxon>
    </lineage>
</organism>
<comment type="caution">
    <text evidence="3">The sequence shown here is derived from an EMBL/GenBank/DDBJ whole genome shotgun (WGS) entry which is preliminary data.</text>
</comment>
<dbReference type="PANTHER" id="PTHR14689:SF0">
    <property type="entry name" value="COILED-COIL DOMAIN-CONTAINING PROTEIN 82"/>
    <property type="match status" value="1"/>
</dbReference>
<dbReference type="Proteomes" id="UP000678393">
    <property type="component" value="Unassembled WGS sequence"/>
</dbReference>
<evidence type="ECO:0000313" key="3">
    <source>
        <dbReference type="EMBL" id="CAG5123922.1"/>
    </source>
</evidence>
<proteinExistence type="predicted"/>
<evidence type="ECO:0000259" key="2">
    <source>
        <dbReference type="Pfam" id="PF13926"/>
    </source>
</evidence>
<name>A0A8S3ZA72_9EUPU</name>